<accession>A0A328EJ86</accession>
<evidence type="ECO:0008006" key="5">
    <source>
        <dbReference type="Google" id="ProtNLM"/>
    </source>
</evidence>
<name>A0A328EJ86_9CHLR</name>
<comment type="caution">
    <text evidence="1">The sequence shown here is derived from an EMBL/GenBank/DDBJ whole genome shotgun (WGS) entry which is preliminary data.</text>
</comment>
<reference evidence="3 4" key="1">
    <citation type="submission" date="2018-05" db="EMBL/GenBank/DDBJ databases">
        <title>Draft genome sequences of Dehalococcoides mccartyi strains RC and KS.</title>
        <authorList>
            <person name="Higgins S.A."/>
            <person name="Padilla-Crespo E."/>
            <person name="Loeffler F.E."/>
        </authorList>
    </citation>
    <scope>NUCLEOTIDE SEQUENCE [LARGE SCALE GENOMIC DNA]</scope>
    <source>
        <strain evidence="2 3">KS</strain>
        <strain evidence="1 4">RC</strain>
    </source>
</reference>
<evidence type="ECO:0000313" key="2">
    <source>
        <dbReference type="EMBL" id="RAL70018.1"/>
    </source>
</evidence>
<dbReference type="EMBL" id="QGLC01000025">
    <property type="protein sequence ID" value="RAL68815.1"/>
    <property type="molecule type" value="Genomic_DNA"/>
</dbReference>
<sequence>MAIPTQLFFDSSGKEVSRHIGFYPKEEIITQLKKMEIE</sequence>
<dbReference type="SUPFAM" id="SSF52833">
    <property type="entry name" value="Thioredoxin-like"/>
    <property type="match status" value="1"/>
</dbReference>
<dbReference type="AlphaFoldDB" id="A0A328EJ86"/>
<dbReference type="InterPro" id="IPR036249">
    <property type="entry name" value="Thioredoxin-like_sf"/>
</dbReference>
<dbReference type="Proteomes" id="UP000249146">
    <property type="component" value="Unassembled WGS sequence"/>
</dbReference>
<protein>
    <recommendedName>
        <fullName evidence="5">Thiol:disulfide interchange protein</fullName>
    </recommendedName>
</protein>
<proteinExistence type="predicted"/>
<organism evidence="1 4">
    <name type="scientific">Dehalococcoides mccartyi</name>
    <dbReference type="NCBI Taxonomy" id="61435"/>
    <lineage>
        <taxon>Bacteria</taxon>
        <taxon>Bacillati</taxon>
        <taxon>Chloroflexota</taxon>
        <taxon>Dehalococcoidia</taxon>
        <taxon>Dehalococcoidales</taxon>
        <taxon>Dehalococcoidaceae</taxon>
        <taxon>Dehalococcoides</taxon>
    </lineage>
</organism>
<dbReference type="EMBL" id="QGLD01000018">
    <property type="protein sequence ID" value="RAL70018.1"/>
    <property type="molecule type" value="Genomic_DNA"/>
</dbReference>
<evidence type="ECO:0000313" key="3">
    <source>
        <dbReference type="Proteomes" id="UP000248786"/>
    </source>
</evidence>
<evidence type="ECO:0000313" key="1">
    <source>
        <dbReference type="EMBL" id="RAL68815.1"/>
    </source>
</evidence>
<dbReference type="Gene3D" id="3.40.30.10">
    <property type="entry name" value="Glutaredoxin"/>
    <property type="match status" value="1"/>
</dbReference>
<gene>
    <name evidence="2" type="ORF">C1G86_1542</name>
    <name evidence="1" type="ORF">C1G87_1579</name>
</gene>
<dbReference type="Proteomes" id="UP000248786">
    <property type="component" value="Unassembled WGS sequence"/>
</dbReference>
<evidence type="ECO:0000313" key="4">
    <source>
        <dbReference type="Proteomes" id="UP000249146"/>
    </source>
</evidence>